<dbReference type="eggNOG" id="ENOG50323M7">
    <property type="taxonomic scope" value="Bacteria"/>
</dbReference>
<dbReference type="RefSeq" id="WP_051196236.1">
    <property type="nucleotide sequence ID" value="NZ_BAAACD010000033.1"/>
</dbReference>
<evidence type="ECO:0000313" key="1">
    <source>
        <dbReference type="EMBL" id="SFF77697.1"/>
    </source>
</evidence>
<dbReference type="AlphaFoldDB" id="A0A1I2LJT5"/>
<dbReference type="STRING" id="1529.SAMN04487885_11026"/>
<dbReference type="GeneID" id="90545791"/>
<accession>A0A1I2LJT5</accession>
<protein>
    <submittedName>
        <fullName evidence="1">Uncharacterized protein</fullName>
    </submittedName>
</protein>
<dbReference type="EMBL" id="FOOE01000010">
    <property type="protein sequence ID" value="SFF77697.1"/>
    <property type="molecule type" value="Genomic_DNA"/>
</dbReference>
<name>A0A1I2LJT5_9CLOT</name>
<gene>
    <name evidence="1" type="ORF">SAMN04487885_11026</name>
</gene>
<evidence type="ECO:0000313" key="2">
    <source>
        <dbReference type="Proteomes" id="UP000182135"/>
    </source>
</evidence>
<reference evidence="1 2" key="1">
    <citation type="submission" date="2016-10" db="EMBL/GenBank/DDBJ databases">
        <authorList>
            <person name="de Groot N.N."/>
        </authorList>
    </citation>
    <scope>NUCLEOTIDE SEQUENCE [LARGE SCALE GENOMIC DNA]</scope>
    <source>
        <strain evidence="1 2">NLAE-zl-G419</strain>
    </source>
</reference>
<organism evidence="1 2">
    <name type="scientific">Clostridium cadaveris</name>
    <dbReference type="NCBI Taxonomy" id="1529"/>
    <lineage>
        <taxon>Bacteria</taxon>
        <taxon>Bacillati</taxon>
        <taxon>Bacillota</taxon>
        <taxon>Clostridia</taxon>
        <taxon>Eubacteriales</taxon>
        <taxon>Clostridiaceae</taxon>
        <taxon>Clostridium</taxon>
    </lineage>
</organism>
<sequence length="106" mass="12054">MITAIVIPTPTRVKKVVREFNVKEKIRSEGVKQRIILYGLISGGVGVAIKNPVPAKPIMIGTLIYYGLAYEVIMKWYDKYGDDEELMNLLRNYDYSAAISGRRIFL</sequence>
<dbReference type="OrthoDB" id="1938033at2"/>
<keyword evidence="2" id="KW-1185">Reference proteome</keyword>
<proteinExistence type="predicted"/>
<dbReference type="Proteomes" id="UP000182135">
    <property type="component" value="Unassembled WGS sequence"/>
</dbReference>